<gene>
    <name evidence="1" type="ORF">GGR06_003708</name>
</gene>
<organism evidence="1 2">
    <name type="scientific">Bacteroides reticulotermitis</name>
    <dbReference type="NCBI Taxonomy" id="1133319"/>
    <lineage>
        <taxon>Bacteria</taxon>
        <taxon>Pseudomonadati</taxon>
        <taxon>Bacteroidota</taxon>
        <taxon>Bacteroidia</taxon>
        <taxon>Bacteroidales</taxon>
        <taxon>Bacteroidaceae</taxon>
        <taxon>Bacteroides</taxon>
    </lineage>
</organism>
<dbReference type="Proteomes" id="UP000560658">
    <property type="component" value="Unassembled WGS sequence"/>
</dbReference>
<evidence type="ECO:0000313" key="2">
    <source>
        <dbReference type="Proteomes" id="UP000560658"/>
    </source>
</evidence>
<dbReference type="RefSeq" id="WP_183209395.1">
    <property type="nucleotide sequence ID" value="NZ_JACIER010000019.1"/>
</dbReference>
<evidence type="ECO:0000313" key="1">
    <source>
        <dbReference type="EMBL" id="MBB4045885.1"/>
    </source>
</evidence>
<comment type="caution">
    <text evidence="1">The sequence shown here is derived from an EMBL/GenBank/DDBJ whole genome shotgun (WGS) entry which is preliminary data.</text>
</comment>
<sequence>MEMYYQYENLYRADSLLDKVNERIYRVVDGLLIPDDTIEYTYIHRVKNGNPVRTEEYKLLEGNSRSLTEVTNYLTDGHEIFVFIGPDTIPCEQIRKDSQGRIVYEKRFIGATNVPEFEMETPNSLLEKSYTYDTLNRLTSYHVFNSHGTDTVNQQQIIIYKGDTEEIVSEYFKDFSSPENSYTVSYRSEQRGDTLVQYGYREEGLDIIIKTRPDYRKKIMYNKNGSAYVTETKYAQDDYQIEVIHDFYSTDSLFYKANLLMRQAHLSPEMYSIYEYEYNTHLHIISQRYKTTFYETP</sequence>
<reference evidence="1" key="1">
    <citation type="submission" date="2020-08" db="EMBL/GenBank/DDBJ databases">
        <title>Genomic Encyclopedia of Type Strains, Phase IV (KMG-IV): sequencing the most valuable type-strain genomes for metagenomic binning, comparative biology and taxonomic classification.</title>
        <authorList>
            <person name="Goeker M."/>
        </authorList>
    </citation>
    <scope>NUCLEOTIDE SEQUENCE [LARGE SCALE GENOMIC DNA]</scope>
    <source>
        <strain evidence="1">DSM 105720</strain>
    </source>
</reference>
<dbReference type="AlphaFoldDB" id="A0A840DB66"/>
<keyword evidence="2" id="KW-1185">Reference proteome</keyword>
<accession>A0A840DB66</accession>
<proteinExistence type="predicted"/>
<protein>
    <submittedName>
        <fullName evidence="1">Uncharacterized protein</fullName>
    </submittedName>
</protein>
<name>A0A840DB66_9BACE</name>
<dbReference type="EMBL" id="JACIER010000019">
    <property type="protein sequence ID" value="MBB4045885.1"/>
    <property type="molecule type" value="Genomic_DNA"/>
</dbReference>